<feature type="compositionally biased region" description="Polar residues" evidence="1">
    <location>
        <begin position="119"/>
        <end position="130"/>
    </location>
</feature>
<evidence type="ECO:0000256" key="1">
    <source>
        <dbReference type="SAM" id="MobiDB-lite"/>
    </source>
</evidence>
<gene>
    <name evidence="2" type="ORF">CEXT_310331</name>
</gene>
<sequence>MPRNLNVCGMLKSVPFLLEKKKIILSLVAFANHSPSLPIRKEDFRTFQSRLPTAGSFDNRAIRGRDNGETLSIRPPRRRNETENGSVKMSPFPINLSRLNVAPRHPYVLRAGGGRGVETGQTDQSGGNKNQRTKKVRGHMTRWRRPRCPLFSIDIDRSRSFWRVVHAPHPLFLGNGKAEELRMLSTLSSTPAPFRTYSVLLFYPIVFVKWIR</sequence>
<accession>A0AAV4WML0</accession>
<organism evidence="2 3">
    <name type="scientific">Caerostris extrusa</name>
    <name type="common">Bark spider</name>
    <name type="synonym">Caerostris bankana</name>
    <dbReference type="NCBI Taxonomy" id="172846"/>
    <lineage>
        <taxon>Eukaryota</taxon>
        <taxon>Metazoa</taxon>
        <taxon>Ecdysozoa</taxon>
        <taxon>Arthropoda</taxon>
        <taxon>Chelicerata</taxon>
        <taxon>Arachnida</taxon>
        <taxon>Araneae</taxon>
        <taxon>Araneomorphae</taxon>
        <taxon>Entelegynae</taxon>
        <taxon>Araneoidea</taxon>
        <taxon>Araneidae</taxon>
        <taxon>Caerostris</taxon>
    </lineage>
</organism>
<feature type="region of interest" description="Disordered" evidence="1">
    <location>
        <begin position="56"/>
        <end position="89"/>
    </location>
</feature>
<name>A0AAV4WML0_CAEEX</name>
<comment type="caution">
    <text evidence="2">The sequence shown here is derived from an EMBL/GenBank/DDBJ whole genome shotgun (WGS) entry which is preliminary data.</text>
</comment>
<feature type="compositionally biased region" description="Basic residues" evidence="1">
    <location>
        <begin position="131"/>
        <end position="140"/>
    </location>
</feature>
<evidence type="ECO:0000313" key="2">
    <source>
        <dbReference type="EMBL" id="GIY83099.1"/>
    </source>
</evidence>
<dbReference type="EMBL" id="BPLR01016337">
    <property type="protein sequence ID" value="GIY83099.1"/>
    <property type="molecule type" value="Genomic_DNA"/>
</dbReference>
<reference evidence="2 3" key="1">
    <citation type="submission" date="2021-06" db="EMBL/GenBank/DDBJ databases">
        <title>Caerostris extrusa draft genome.</title>
        <authorList>
            <person name="Kono N."/>
            <person name="Arakawa K."/>
        </authorList>
    </citation>
    <scope>NUCLEOTIDE SEQUENCE [LARGE SCALE GENOMIC DNA]</scope>
</reference>
<keyword evidence="3" id="KW-1185">Reference proteome</keyword>
<evidence type="ECO:0000313" key="3">
    <source>
        <dbReference type="Proteomes" id="UP001054945"/>
    </source>
</evidence>
<protein>
    <submittedName>
        <fullName evidence="2">Uncharacterized protein</fullName>
    </submittedName>
</protein>
<dbReference type="AlphaFoldDB" id="A0AAV4WML0"/>
<dbReference type="Proteomes" id="UP001054945">
    <property type="component" value="Unassembled WGS sequence"/>
</dbReference>
<feature type="region of interest" description="Disordered" evidence="1">
    <location>
        <begin position="111"/>
        <end position="140"/>
    </location>
</feature>
<proteinExistence type="predicted"/>